<comment type="caution">
    <text evidence="2">The sequence shown here is derived from an EMBL/GenBank/DDBJ whole genome shotgun (WGS) entry which is preliminary data.</text>
</comment>
<feature type="region of interest" description="Disordered" evidence="1">
    <location>
        <begin position="1"/>
        <end position="24"/>
    </location>
</feature>
<evidence type="ECO:0000256" key="1">
    <source>
        <dbReference type="SAM" id="MobiDB-lite"/>
    </source>
</evidence>
<feature type="region of interest" description="Disordered" evidence="1">
    <location>
        <begin position="241"/>
        <end position="282"/>
    </location>
</feature>
<proteinExistence type="predicted"/>
<dbReference type="GO" id="GO:0032204">
    <property type="term" value="P:regulation of telomere maintenance"/>
    <property type="evidence" value="ECO:0007669"/>
    <property type="project" value="TreeGrafter"/>
</dbReference>
<organism evidence="2 3">
    <name type="scientific">Camellia sinensis var. sinensis</name>
    <name type="common">China tea</name>
    <dbReference type="NCBI Taxonomy" id="542762"/>
    <lineage>
        <taxon>Eukaryota</taxon>
        <taxon>Viridiplantae</taxon>
        <taxon>Streptophyta</taxon>
        <taxon>Embryophyta</taxon>
        <taxon>Tracheophyta</taxon>
        <taxon>Spermatophyta</taxon>
        <taxon>Magnoliopsida</taxon>
        <taxon>eudicotyledons</taxon>
        <taxon>Gunneridae</taxon>
        <taxon>Pentapetalae</taxon>
        <taxon>asterids</taxon>
        <taxon>Ericales</taxon>
        <taxon>Theaceae</taxon>
        <taxon>Camellia</taxon>
    </lineage>
</organism>
<feature type="compositionally biased region" description="Basic residues" evidence="1">
    <location>
        <begin position="1"/>
        <end position="10"/>
    </location>
</feature>
<dbReference type="PANTHER" id="PTHR13413">
    <property type="entry name" value="YLP MOTIF CONTAINING PROTEIN NUCLEAR PROTEIN ZAP"/>
    <property type="match status" value="1"/>
</dbReference>
<reference evidence="2 3" key="1">
    <citation type="journal article" date="2018" name="Proc. Natl. Acad. Sci. U.S.A.">
        <title>Draft genome sequence of Camellia sinensis var. sinensis provides insights into the evolution of the tea genome and tea quality.</title>
        <authorList>
            <person name="Wei C."/>
            <person name="Yang H."/>
            <person name="Wang S."/>
            <person name="Zhao J."/>
            <person name="Liu C."/>
            <person name="Gao L."/>
            <person name="Xia E."/>
            <person name="Lu Y."/>
            <person name="Tai Y."/>
            <person name="She G."/>
            <person name="Sun J."/>
            <person name="Cao H."/>
            <person name="Tong W."/>
            <person name="Gao Q."/>
            <person name="Li Y."/>
            <person name="Deng W."/>
            <person name="Jiang X."/>
            <person name="Wang W."/>
            <person name="Chen Q."/>
            <person name="Zhang S."/>
            <person name="Li H."/>
            <person name="Wu J."/>
            <person name="Wang P."/>
            <person name="Li P."/>
            <person name="Shi C."/>
            <person name="Zheng F."/>
            <person name="Jian J."/>
            <person name="Huang B."/>
            <person name="Shan D."/>
            <person name="Shi M."/>
            <person name="Fang C."/>
            <person name="Yue Y."/>
            <person name="Li F."/>
            <person name="Li D."/>
            <person name="Wei S."/>
            <person name="Han B."/>
            <person name="Jiang C."/>
            <person name="Yin Y."/>
            <person name="Xia T."/>
            <person name="Zhang Z."/>
            <person name="Bennetzen J.L."/>
            <person name="Zhao S."/>
            <person name="Wan X."/>
        </authorList>
    </citation>
    <scope>NUCLEOTIDE SEQUENCE [LARGE SCALE GENOMIC DNA]</scope>
    <source>
        <strain evidence="3">cv. Shuchazao</strain>
        <tissue evidence="2">Leaf</tissue>
    </source>
</reference>
<feature type="compositionally biased region" description="Polar residues" evidence="1">
    <location>
        <begin position="320"/>
        <end position="336"/>
    </location>
</feature>
<dbReference type="EMBL" id="SDRB02013284">
    <property type="protein sequence ID" value="THF95311.1"/>
    <property type="molecule type" value="Genomic_DNA"/>
</dbReference>
<dbReference type="GO" id="GO:0005634">
    <property type="term" value="C:nucleus"/>
    <property type="evidence" value="ECO:0007669"/>
    <property type="project" value="InterPro"/>
</dbReference>
<name>A0A4S4CZH5_CAMSN</name>
<dbReference type="Gene3D" id="3.40.50.300">
    <property type="entry name" value="P-loop containing nucleotide triphosphate hydrolases"/>
    <property type="match status" value="1"/>
</dbReference>
<accession>A0A4S4CZH5</accession>
<feature type="region of interest" description="Disordered" evidence="1">
    <location>
        <begin position="316"/>
        <end position="336"/>
    </location>
</feature>
<evidence type="ECO:0008006" key="4">
    <source>
        <dbReference type="Google" id="ProtNLM"/>
    </source>
</evidence>
<dbReference type="AlphaFoldDB" id="A0A4S4CZH5"/>
<dbReference type="InterPro" id="IPR027417">
    <property type="entry name" value="P-loop_NTPase"/>
</dbReference>
<dbReference type="PANTHER" id="PTHR13413:SF0">
    <property type="entry name" value="YLP MOTIF-CONTAINING PROTEIN 1"/>
    <property type="match status" value="1"/>
</dbReference>
<dbReference type="InterPro" id="IPR026314">
    <property type="entry name" value="YLP_motif_con_p1"/>
</dbReference>
<dbReference type="STRING" id="542762.A0A4S4CZH5"/>
<dbReference type="SUPFAM" id="SSF52540">
    <property type="entry name" value="P-loop containing nucleoside triphosphate hydrolases"/>
    <property type="match status" value="1"/>
</dbReference>
<keyword evidence="3" id="KW-1185">Reference proteome</keyword>
<evidence type="ECO:0000313" key="2">
    <source>
        <dbReference type="EMBL" id="THF95311.1"/>
    </source>
</evidence>
<gene>
    <name evidence="2" type="ORF">TEA_016853</name>
</gene>
<dbReference type="Proteomes" id="UP000306102">
    <property type="component" value="Unassembled WGS sequence"/>
</dbReference>
<feature type="region of interest" description="Disordered" evidence="1">
    <location>
        <begin position="739"/>
        <end position="775"/>
    </location>
</feature>
<feature type="compositionally biased region" description="Basic and acidic residues" evidence="1">
    <location>
        <begin position="766"/>
        <end position="775"/>
    </location>
</feature>
<feature type="compositionally biased region" description="Polar residues" evidence="1">
    <location>
        <begin position="260"/>
        <end position="272"/>
    </location>
</feature>
<protein>
    <recommendedName>
        <fullName evidence="4">YLP motif-containing protein 1</fullName>
    </recommendedName>
</protein>
<evidence type="ECO:0000313" key="3">
    <source>
        <dbReference type="Proteomes" id="UP000306102"/>
    </source>
</evidence>
<sequence length="942" mass="105909">MDHPWRHRPPHPPSFNPNPNVQPHIPHPFYDPFIDHHGIPGNLHRPFSDPRPWLRNPSLEYGQFHGGVGFKRMRDDEIDARSSRISSEDERRLKLIRDHGVVSSGSSQGMDFNRQTNEFVEENSVFDRHFGNVDGLDELRVCRNDMPLKLQSNFDNFDRKGTSFHPNNYREEHGLAFGQQNMHSYSKEEIGHSRYSQGEDCLQANGHSTNVEQGRQSQDVATLYGEGRVLQNLGSGGSYLSASQKGDLNDRLHNNRNYHSHPTSWQGWSASSAPHHEHEQSNFAMENRNSNRHMSQPYAMQHHMQPNHDFYFHENHDGNQDTVGHQNMPLASQYGSRNLNKQGGYVSVPAGDSSIVSENITQMQTSGVFNVQPPLPISPPPPITVGSAGHPLPAPKTSSLLFPIPVSSTATIPSSYAPIQEAHSLAQPYLLHKSHLHASTGFATEEFQTIKRASSRKYMGEGQPFPPISSDKQKVIDASHIFKQPHRATRPDHIVIILRGLPGSGKSYLAKMLRDLEVENGADAPRIHSMDDYFMVEVEKVEESDVSKSSAFVRGKKPIMKKVMEYCFEPEMEEAYRSSMLKAFKKTLDDNIFSFVIVDDRNLRVADFAQYWATAKVYPQFSPSPNLCEYFCSHYPVFWGFKGLRVLILRSGYEVYLLEATYKDPAGCAARNVHGFTQDDIQKMARQWEEAPSLYLKLDVKSLFHGEDLKESGIQESLFHGEDLKESGIQEVDMDIEDGDAAGTLSGSEERSQITVPLRDFSPDGSSKEEKKWDAEGYHPREEVKELGRSKWSDGLDDDITKRSEANKGNLNALSGLIKAYTKEVKSVHWGDQGKPFTNAKFLHLSVDSQGVLASKGLYLVVGNTGFSIGAVRKVNVSLVIGPGAGYNFISNPLPEDGASTQNAGESKRQSVFQERIRAEHESFRIVFDKRRRQIGGLGLEE</sequence>